<gene>
    <name evidence="2" type="ORF">KI809_15110</name>
</gene>
<keyword evidence="1" id="KW-0732">Signal</keyword>
<evidence type="ECO:0000313" key="3">
    <source>
        <dbReference type="Proteomes" id="UP000811899"/>
    </source>
</evidence>
<reference evidence="2 3" key="1">
    <citation type="submission" date="2021-05" db="EMBL/GenBank/DDBJ databases">
        <title>The draft genome of Geobacter pelophilus DSM 12255.</title>
        <authorList>
            <person name="Xu Z."/>
            <person name="Masuda Y."/>
            <person name="Itoh H."/>
            <person name="Senoo K."/>
        </authorList>
    </citation>
    <scope>NUCLEOTIDE SEQUENCE [LARGE SCALE GENOMIC DNA]</scope>
    <source>
        <strain evidence="2 3">DSM 12255</strain>
    </source>
</reference>
<dbReference type="RefSeq" id="WP_214172409.1">
    <property type="nucleotide sequence ID" value="NZ_JAHCVJ010000006.1"/>
</dbReference>
<organism evidence="2 3">
    <name type="scientific">Geoanaerobacter pelophilus</name>
    <dbReference type="NCBI Taxonomy" id="60036"/>
    <lineage>
        <taxon>Bacteria</taxon>
        <taxon>Pseudomonadati</taxon>
        <taxon>Thermodesulfobacteriota</taxon>
        <taxon>Desulfuromonadia</taxon>
        <taxon>Geobacterales</taxon>
        <taxon>Geobacteraceae</taxon>
        <taxon>Geoanaerobacter</taxon>
    </lineage>
</organism>
<accession>A0AAW4L7W3</accession>
<protein>
    <recommendedName>
        <fullName evidence="4">BIG2 domain-containing protein</fullName>
    </recommendedName>
</protein>
<evidence type="ECO:0000313" key="2">
    <source>
        <dbReference type="EMBL" id="MBT0665637.1"/>
    </source>
</evidence>
<dbReference type="EMBL" id="JAHCVJ010000006">
    <property type="protein sequence ID" value="MBT0665637.1"/>
    <property type="molecule type" value="Genomic_DNA"/>
</dbReference>
<evidence type="ECO:0000256" key="1">
    <source>
        <dbReference type="SAM" id="SignalP"/>
    </source>
</evidence>
<dbReference type="Proteomes" id="UP000811899">
    <property type="component" value="Unassembled WGS sequence"/>
</dbReference>
<keyword evidence="3" id="KW-1185">Reference proteome</keyword>
<dbReference type="PROSITE" id="PS51257">
    <property type="entry name" value="PROKAR_LIPOPROTEIN"/>
    <property type="match status" value="1"/>
</dbReference>
<proteinExistence type="predicted"/>
<name>A0AAW4L7W3_9BACT</name>
<dbReference type="AlphaFoldDB" id="A0AAW4L7W3"/>
<comment type="caution">
    <text evidence="2">The sequence shown here is derived from an EMBL/GenBank/DDBJ whole genome shotgun (WGS) entry which is preliminary data.</text>
</comment>
<feature type="chain" id="PRO_5043487240" description="BIG2 domain-containing protein" evidence="1">
    <location>
        <begin position="21"/>
        <end position="210"/>
    </location>
</feature>
<feature type="signal peptide" evidence="1">
    <location>
        <begin position="1"/>
        <end position="20"/>
    </location>
</feature>
<evidence type="ECO:0008006" key="4">
    <source>
        <dbReference type="Google" id="ProtNLM"/>
    </source>
</evidence>
<sequence length="210" mass="21367">MKLLRIIFLVFICMSLFGCGDDGKVGSLTLGTPFATNNGDGTYQVGATATYSNPSQSNLVGVSITFKLIDTATNTIISTFSDTTPTNGSFGCQWTVPQQLTPQGFLIVASSGGLEDTKSVSVPALGVLSVASSSITFTNTEPAPTIKQNAISGGTTPYSASSSNAALATVSVSGNAVSVTRASNATGTVIVTVTDASPTRQSTSFSVVLQ</sequence>